<dbReference type="Pfam" id="PF05257">
    <property type="entry name" value="CHAP"/>
    <property type="match status" value="1"/>
</dbReference>
<gene>
    <name evidence="3" type="ORF">UFOVP418_24</name>
</gene>
<accession>A0A6J5MCC9</accession>
<dbReference type="NCBIfam" id="TIGR02594">
    <property type="entry name" value="TIGR02594 family protein"/>
    <property type="match status" value="1"/>
</dbReference>
<name>A0A6J5MCC9_9CAUD</name>
<dbReference type="GO" id="GO:0001897">
    <property type="term" value="P:symbiont-mediated cytolysis of host cell"/>
    <property type="evidence" value="ECO:0007669"/>
    <property type="project" value="UniProtKB-ARBA"/>
</dbReference>
<evidence type="ECO:0000313" key="3">
    <source>
        <dbReference type="EMBL" id="CAB4141439.1"/>
    </source>
</evidence>
<dbReference type="InterPro" id="IPR007921">
    <property type="entry name" value="CHAP_dom"/>
</dbReference>
<dbReference type="SUPFAM" id="SSF54001">
    <property type="entry name" value="Cysteine proteinases"/>
    <property type="match status" value="1"/>
</dbReference>
<evidence type="ECO:0000256" key="1">
    <source>
        <dbReference type="ARBA" id="ARBA00022529"/>
    </source>
</evidence>
<reference evidence="3" key="1">
    <citation type="submission" date="2020-04" db="EMBL/GenBank/DDBJ databases">
        <authorList>
            <person name="Chiriac C."/>
            <person name="Salcher M."/>
            <person name="Ghai R."/>
            <person name="Kavagutti S V."/>
        </authorList>
    </citation>
    <scope>NUCLEOTIDE SEQUENCE</scope>
</reference>
<organism evidence="3">
    <name type="scientific">uncultured Caudovirales phage</name>
    <dbReference type="NCBI Taxonomy" id="2100421"/>
    <lineage>
        <taxon>Viruses</taxon>
        <taxon>Duplodnaviria</taxon>
        <taxon>Heunggongvirae</taxon>
        <taxon>Uroviricota</taxon>
        <taxon>Caudoviricetes</taxon>
        <taxon>Peduoviridae</taxon>
        <taxon>Maltschvirus</taxon>
        <taxon>Maltschvirus maltsch</taxon>
    </lineage>
</organism>
<proteinExistence type="predicted"/>
<dbReference type="Gene3D" id="3.90.1720.10">
    <property type="entry name" value="endopeptidase domain like (from Nostoc punctiforme)"/>
    <property type="match status" value="1"/>
</dbReference>
<dbReference type="EMBL" id="LR796391">
    <property type="protein sequence ID" value="CAB4141439.1"/>
    <property type="molecule type" value="Genomic_DNA"/>
</dbReference>
<dbReference type="InterPro" id="IPR038765">
    <property type="entry name" value="Papain-like_cys_pep_sf"/>
</dbReference>
<protein>
    <submittedName>
        <fullName evidence="3">TIGR02594, TIGR02594 family protein</fullName>
    </submittedName>
</protein>
<keyword evidence="1" id="KW-0929">Antimicrobial</keyword>
<evidence type="ECO:0000259" key="2">
    <source>
        <dbReference type="Pfam" id="PF05257"/>
    </source>
</evidence>
<feature type="domain" description="Peptidase C51" evidence="2">
    <location>
        <begin position="42"/>
        <end position="115"/>
    </location>
</feature>
<dbReference type="InterPro" id="IPR013423">
    <property type="entry name" value="CHP02594"/>
</dbReference>
<sequence>MSHNFSWYEVARRELGVKELQGIADNPRIVEYHATTTLRATDDEVPWCSSFVNWCMTKAGYVGTRSAAARSWASWGVKIDKPVKGCIVVLTRTGGGHVGFYEDGDDHTISVLGGNQDDAVNVRKYRSSRLLAYVLPVKMNDKDQLAYELMKAKV</sequence>